<name>A0A7J0BMN4_9BACT</name>
<evidence type="ECO:0000313" key="2">
    <source>
        <dbReference type="Proteomes" id="UP000503840"/>
    </source>
</evidence>
<dbReference type="RefSeq" id="WP_174406508.1">
    <property type="nucleotide sequence ID" value="NZ_BLVO01000016.1"/>
</dbReference>
<dbReference type="EMBL" id="BLVO01000016">
    <property type="protein sequence ID" value="GFM34858.1"/>
    <property type="molecule type" value="Genomic_DNA"/>
</dbReference>
<sequence>MSKETTMTLWGSGVSFGEGHGRIHEQLGTERKRDTSVRGACKRCRNSCRTFWCLCAKLVGSVNASIALIYDSAVRPEMHCEGYVFPQASWKIFGDERKEFLAELRERFPKARGVWRAELGRSRTLHMHIALNLPKGKEAVFEEFARATWGKITGCYGKRIYKMKRYSHSRALSYLYSQGKVKFNYPLHAAPERNSRHTWGAFNGPLVYEPIKLFLPARVSREVRIMLKNNYKNEAAGRSLRDSERKHLRALTENGGVRHGLQKDDLKLINRVLEKHGLDPVKLKKKRYR</sequence>
<accession>A0A7J0BMN4</accession>
<comment type="caution">
    <text evidence="1">The sequence shown here is derived from an EMBL/GenBank/DDBJ whole genome shotgun (WGS) entry which is preliminary data.</text>
</comment>
<protein>
    <submittedName>
        <fullName evidence="1">Uncharacterized protein</fullName>
    </submittedName>
</protein>
<keyword evidence="2" id="KW-1185">Reference proteome</keyword>
<reference evidence="1 2" key="1">
    <citation type="submission" date="2020-05" db="EMBL/GenBank/DDBJ databases">
        <title>Draft genome sequence of Desulfovibrio sp. strain HN2T.</title>
        <authorList>
            <person name="Ueno A."/>
            <person name="Tamazawa S."/>
            <person name="Tamamura S."/>
            <person name="Murakami T."/>
            <person name="Kiyama T."/>
            <person name="Inomata H."/>
            <person name="Amano Y."/>
            <person name="Miyakawa K."/>
            <person name="Tamaki H."/>
            <person name="Naganuma T."/>
            <person name="Kaneko K."/>
        </authorList>
    </citation>
    <scope>NUCLEOTIDE SEQUENCE [LARGE SCALE GENOMIC DNA]</scope>
    <source>
        <strain evidence="1 2">HN2</strain>
    </source>
</reference>
<proteinExistence type="predicted"/>
<dbReference type="AlphaFoldDB" id="A0A7J0BMN4"/>
<dbReference type="Proteomes" id="UP000503840">
    <property type="component" value="Unassembled WGS sequence"/>
</dbReference>
<gene>
    <name evidence="1" type="ORF">DSM101010T_32230</name>
</gene>
<evidence type="ECO:0000313" key="1">
    <source>
        <dbReference type="EMBL" id="GFM34858.1"/>
    </source>
</evidence>
<organism evidence="1 2">
    <name type="scientific">Desulfovibrio subterraneus</name>
    <dbReference type="NCBI Taxonomy" id="2718620"/>
    <lineage>
        <taxon>Bacteria</taxon>
        <taxon>Pseudomonadati</taxon>
        <taxon>Thermodesulfobacteriota</taxon>
        <taxon>Desulfovibrionia</taxon>
        <taxon>Desulfovibrionales</taxon>
        <taxon>Desulfovibrionaceae</taxon>
        <taxon>Desulfovibrio</taxon>
    </lineage>
</organism>